<gene>
    <name evidence="2" type="ORF">N7458_005371</name>
</gene>
<evidence type="ECO:0000313" key="3">
    <source>
        <dbReference type="Proteomes" id="UP001213681"/>
    </source>
</evidence>
<feature type="region of interest" description="Disordered" evidence="1">
    <location>
        <begin position="205"/>
        <end position="225"/>
    </location>
</feature>
<dbReference type="GeneID" id="81598996"/>
<protein>
    <submittedName>
        <fullName evidence="2">Uncharacterized protein</fullName>
    </submittedName>
</protein>
<organism evidence="2 3">
    <name type="scientific">Penicillium daleae</name>
    <dbReference type="NCBI Taxonomy" id="63821"/>
    <lineage>
        <taxon>Eukaryota</taxon>
        <taxon>Fungi</taxon>
        <taxon>Dikarya</taxon>
        <taxon>Ascomycota</taxon>
        <taxon>Pezizomycotina</taxon>
        <taxon>Eurotiomycetes</taxon>
        <taxon>Eurotiomycetidae</taxon>
        <taxon>Eurotiales</taxon>
        <taxon>Aspergillaceae</taxon>
        <taxon>Penicillium</taxon>
    </lineage>
</organism>
<evidence type="ECO:0000256" key="1">
    <source>
        <dbReference type="SAM" id="MobiDB-lite"/>
    </source>
</evidence>
<evidence type="ECO:0000313" key="2">
    <source>
        <dbReference type="EMBL" id="KAJ5454415.1"/>
    </source>
</evidence>
<dbReference type="RefSeq" id="XP_056767371.1">
    <property type="nucleotide sequence ID" value="XM_056908753.1"/>
</dbReference>
<accession>A0AAD6C9P0</accession>
<comment type="caution">
    <text evidence="2">The sequence shown here is derived from an EMBL/GenBank/DDBJ whole genome shotgun (WGS) entry which is preliminary data.</text>
</comment>
<dbReference type="AlphaFoldDB" id="A0AAD6C9P0"/>
<dbReference type="Proteomes" id="UP001213681">
    <property type="component" value="Unassembled WGS sequence"/>
</dbReference>
<dbReference type="EMBL" id="JAPVEA010000005">
    <property type="protein sequence ID" value="KAJ5454415.1"/>
    <property type="molecule type" value="Genomic_DNA"/>
</dbReference>
<reference evidence="2" key="1">
    <citation type="submission" date="2022-12" db="EMBL/GenBank/DDBJ databases">
        <authorList>
            <person name="Petersen C."/>
        </authorList>
    </citation>
    <scope>NUCLEOTIDE SEQUENCE</scope>
    <source>
        <strain evidence="2">IBT 16125</strain>
    </source>
</reference>
<reference evidence="2" key="2">
    <citation type="journal article" date="2023" name="IMA Fungus">
        <title>Comparative genomic study of the Penicillium genus elucidates a diverse pangenome and 15 lateral gene transfer events.</title>
        <authorList>
            <person name="Petersen C."/>
            <person name="Sorensen T."/>
            <person name="Nielsen M.R."/>
            <person name="Sondergaard T.E."/>
            <person name="Sorensen J.L."/>
            <person name="Fitzpatrick D.A."/>
            <person name="Frisvad J.C."/>
            <person name="Nielsen K.L."/>
        </authorList>
    </citation>
    <scope>NUCLEOTIDE SEQUENCE</scope>
    <source>
        <strain evidence="2">IBT 16125</strain>
    </source>
</reference>
<proteinExistence type="predicted"/>
<keyword evidence="3" id="KW-1185">Reference proteome</keyword>
<name>A0AAD6C9P0_9EURO</name>
<feature type="compositionally biased region" description="Basic and acidic residues" evidence="1">
    <location>
        <begin position="205"/>
        <end position="220"/>
    </location>
</feature>
<sequence>MSEISVDGQESKAVPWYHDQLPQYCSNQPSQDLLASIIETEHTRRILDQRIEDIFEETEDLIERAPTDESSRLASAKWLQKSGQKFKDIGQMMIESAVIHEKWAGENGGIYIALSKLTESEFNQTYSSLKRCANQQSLYAPVEDHQGGSQCYNRDSGNKFQSAPLTKYGKGAGDYTHDSICSCARVSHLSTTADHINEKFDKSRLPHDKADIPTRTDRTGAKSPKSFWKRILKH</sequence>